<comment type="similarity">
    <text evidence="7">Belongs to the binding-protein-dependent transport system permease family.</text>
</comment>
<dbReference type="PANTHER" id="PTHR30465:SF0">
    <property type="entry name" value="OLIGOPEPTIDE TRANSPORT SYSTEM PERMEASE PROTEIN APPB"/>
    <property type="match status" value="1"/>
</dbReference>
<proteinExistence type="inferred from homology"/>
<dbReference type="InterPro" id="IPR000515">
    <property type="entry name" value="MetI-like"/>
</dbReference>
<feature type="domain" description="ABC transmembrane type-1" evidence="8">
    <location>
        <begin position="116"/>
        <end position="335"/>
    </location>
</feature>
<evidence type="ECO:0000256" key="3">
    <source>
        <dbReference type="ARBA" id="ARBA00022475"/>
    </source>
</evidence>
<evidence type="ECO:0000256" key="7">
    <source>
        <dbReference type="RuleBase" id="RU363032"/>
    </source>
</evidence>
<reference evidence="9" key="1">
    <citation type="journal article" date="2021" name="PeerJ">
        <title>Extensive microbial diversity within the chicken gut microbiome revealed by metagenomics and culture.</title>
        <authorList>
            <person name="Gilroy R."/>
            <person name="Ravi A."/>
            <person name="Getino M."/>
            <person name="Pursley I."/>
            <person name="Horton D.L."/>
            <person name="Alikhan N.F."/>
            <person name="Baker D."/>
            <person name="Gharbi K."/>
            <person name="Hall N."/>
            <person name="Watson M."/>
            <person name="Adriaenssens E.M."/>
            <person name="Foster-Nyarko E."/>
            <person name="Jarju S."/>
            <person name="Secka A."/>
            <person name="Antonio M."/>
            <person name="Oren A."/>
            <person name="Chaudhuri R.R."/>
            <person name="La Ragione R."/>
            <person name="Hildebrand F."/>
            <person name="Pallen M.J."/>
        </authorList>
    </citation>
    <scope>NUCLEOTIDE SEQUENCE</scope>
    <source>
        <strain evidence="9">ChiGjej5B5-22894</strain>
    </source>
</reference>
<dbReference type="Proteomes" id="UP000742460">
    <property type="component" value="Unassembled WGS sequence"/>
</dbReference>
<evidence type="ECO:0000256" key="5">
    <source>
        <dbReference type="ARBA" id="ARBA00022989"/>
    </source>
</evidence>
<dbReference type="CDD" id="cd06261">
    <property type="entry name" value="TM_PBP2"/>
    <property type="match status" value="1"/>
</dbReference>
<keyword evidence="5 7" id="KW-1133">Transmembrane helix</keyword>
<gene>
    <name evidence="9" type="ORF">K8V81_10640</name>
</gene>
<feature type="transmembrane region" description="Helical" evidence="7">
    <location>
        <begin position="12"/>
        <end position="31"/>
    </location>
</feature>
<dbReference type="InterPro" id="IPR035906">
    <property type="entry name" value="MetI-like_sf"/>
</dbReference>
<feature type="transmembrane region" description="Helical" evidence="7">
    <location>
        <begin position="122"/>
        <end position="143"/>
    </location>
</feature>
<reference evidence="9" key="2">
    <citation type="submission" date="2021-09" db="EMBL/GenBank/DDBJ databases">
        <authorList>
            <person name="Gilroy R."/>
        </authorList>
    </citation>
    <scope>NUCLEOTIDE SEQUENCE</scope>
    <source>
        <strain evidence="9">ChiGjej5B5-22894</strain>
    </source>
</reference>
<evidence type="ECO:0000256" key="2">
    <source>
        <dbReference type="ARBA" id="ARBA00022448"/>
    </source>
</evidence>
<evidence type="ECO:0000313" key="10">
    <source>
        <dbReference type="Proteomes" id="UP000742460"/>
    </source>
</evidence>
<evidence type="ECO:0000256" key="4">
    <source>
        <dbReference type="ARBA" id="ARBA00022692"/>
    </source>
</evidence>
<keyword evidence="6 7" id="KW-0472">Membrane</keyword>
<feature type="transmembrane region" description="Helical" evidence="7">
    <location>
        <begin position="208"/>
        <end position="227"/>
    </location>
</feature>
<dbReference type="PROSITE" id="PS50928">
    <property type="entry name" value="ABC_TM1"/>
    <property type="match status" value="1"/>
</dbReference>
<evidence type="ECO:0000259" key="8">
    <source>
        <dbReference type="PROSITE" id="PS50928"/>
    </source>
</evidence>
<comment type="caution">
    <text evidence="9">The sequence shown here is derived from an EMBL/GenBank/DDBJ whole genome shotgun (WGS) entry which is preliminary data.</text>
</comment>
<comment type="subcellular location">
    <subcellularLocation>
        <location evidence="1 7">Cell membrane</location>
        <topology evidence="1 7">Multi-pass membrane protein</topology>
    </subcellularLocation>
</comment>
<dbReference type="GO" id="GO:0055085">
    <property type="term" value="P:transmembrane transport"/>
    <property type="evidence" value="ECO:0007669"/>
    <property type="project" value="InterPro"/>
</dbReference>
<evidence type="ECO:0000256" key="1">
    <source>
        <dbReference type="ARBA" id="ARBA00004651"/>
    </source>
</evidence>
<keyword evidence="4 7" id="KW-0812">Transmembrane</keyword>
<evidence type="ECO:0000313" key="9">
    <source>
        <dbReference type="EMBL" id="HJG92166.1"/>
    </source>
</evidence>
<dbReference type="AlphaFoldDB" id="A0A921SXS7"/>
<dbReference type="SUPFAM" id="SSF161098">
    <property type="entry name" value="MetI-like"/>
    <property type="match status" value="1"/>
</dbReference>
<sequence length="344" mass="37968">MTKYILRRFVNYAILTGLATVFAYIAASSFFRPRNRYLGRNPPIDEASIDAILSAHGVNDKDPVLLRTWWWVENFVTAPFMDKLGTDLNDRSVVHQMLGDPMHWLMFWEQGWLGRSGVSLRLLIIGSLLAALVGVAAGVWGAVRQYKASDQIISYSSFILISTPTFVGGVLLMIIATKFNQAMGGQIIRFTGAYTPGVSGFWPTTWDFMSHLLLPTIALTLFGAAGYSRYQRAVMLDVLGSDFIRTARAKGATRTRALIKHGLRVALIPMSTYFAYNFGTLVSGSAFLEIVFSWSGMGQYGIQAVQQSDVNALAGTVLFSAVLVLFASTLSEFLYAALDPRVRI</sequence>
<protein>
    <submittedName>
        <fullName evidence="9">ABC transporter permease</fullName>
    </submittedName>
</protein>
<accession>A0A921SXS7</accession>
<feature type="transmembrane region" description="Helical" evidence="7">
    <location>
        <begin position="273"/>
        <end position="292"/>
    </location>
</feature>
<dbReference type="GO" id="GO:0005886">
    <property type="term" value="C:plasma membrane"/>
    <property type="evidence" value="ECO:0007669"/>
    <property type="project" value="UniProtKB-SubCell"/>
</dbReference>
<dbReference type="PANTHER" id="PTHR30465">
    <property type="entry name" value="INNER MEMBRANE ABC TRANSPORTER"/>
    <property type="match status" value="1"/>
</dbReference>
<dbReference type="Pfam" id="PF00528">
    <property type="entry name" value="BPD_transp_1"/>
    <property type="match status" value="1"/>
</dbReference>
<evidence type="ECO:0000256" key="6">
    <source>
        <dbReference type="ARBA" id="ARBA00023136"/>
    </source>
</evidence>
<organism evidence="9 10">
    <name type="scientific">Brachybacterium massiliense</name>
    <dbReference type="NCBI Taxonomy" id="1755098"/>
    <lineage>
        <taxon>Bacteria</taxon>
        <taxon>Bacillati</taxon>
        <taxon>Actinomycetota</taxon>
        <taxon>Actinomycetes</taxon>
        <taxon>Micrococcales</taxon>
        <taxon>Dermabacteraceae</taxon>
        <taxon>Brachybacterium</taxon>
    </lineage>
</organism>
<dbReference type="EMBL" id="DYUE01000244">
    <property type="protein sequence ID" value="HJG92166.1"/>
    <property type="molecule type" value="Genomic_DNA"/>
</dbReference>
<dbReference type="Gene3D" id="1.10.3720.10">
    <property type="entry name" value="MetI-like"/>
    <property type="match status" value="1"/>
</dbReference>
<keyword evidence="2 7" id="KW-0813">Transport</keyword>
<feature type="transmembrane region" description="Helical" evidence="7">
    <location>
        <begin position="155"/>
        <end position="176"/>
    </location>
</feature>
<feature type="transmembrane region" description="Helical" evidence="7">
    <location>
        <begin position="312"/>
        <end position="338"/>
    </location>
</feature>
<keyword evidence="3" id="KW-1003">Cell membrane</keyword>
<name>A0A921SXS7_9MICO</name>